<dbReference type="InterPro" id="IPR050180">
    <property type="entry name" value="RNR_Ribonuclease"/>
</dbReference>
<dbReference type="InterPro" id="IPR012340">
    <property type="entry name" value="NA-bd_OB-fold"/>
</dbReference>
<protein>
    <recommendedName>
        <fullName evidence="10">Ribosomal RNA-processing protein 44</fullName>
    </recommendedName>
</protein>
<name>A0A238FNI4_9BASI</name>
<evidence type="ECO:0000259" key="13">
    <source>
        <dbReference type="SMART" id="SM00670"/>
    </source>
</evidence>
<dbReference type="CDD" id="cd09862">
    <property type="entry name" value="PIN_Rrp44-like"/>
    <property type="match status" value="1"/>
</dbReference>
<dbReference type="Gene3D" id="2.40.50.700">
    <property type="match status" value="1"/>
</dbReference>
<proteinExistence type="inferred from homology"/>
<feature type="compositionally biased region" description="Basic and acidic residues" evidence="12">
    <location>
        <begin position="366"/>
        <end position="379"/>
    </location>
</feature>
<keyword evidence="16" id="KW-1185">Reference proteome</keyword>
<sequence>MATVDSHQHPQPSRITIQRARPSTPTSSSASSSQSFWRKTARGQLQRVVRQHYLRPLSSFPPLPCSIPNWVVIDTNVVLHQFDLVSSPQFPAILLVAQTVLDEVRHRSLPLWNRLKALCDETATAANTSAQAVKRAYAVWNEASEELFLETHPAESPNDRNDRAIRHLASYYSAQLGISPADQPSSSKRQRTTTTTTPSSLILLTEDERNKNQALAQSIQAMTVREYVHAQSKHVQDELLDLLAQAGFDSHRSAGGHKGRALYPEVSAYLLPSVLQAGVKAGKLFQGHFNPNPYNYKEATVACHGRTKPILLVGLESMNRSVAGDVVVVELLPESQWQGAAVDVVDADTVAKNDDPDADSADGSDQEIHDPDDERMKPVARKDVQPTGRVVGVMKRNWRTYVCHLDRSSLPPAALTSTTSTPIFASPVSRSIPRIRILTRQAALLSTQKFLVSIDRWPTTSKYPEGHFVRTLGQVGSKEGELESLLEEWEVPYRPFSNAILSCLPQEGESWVVPPKDDDPKGIWQGRVDLRDEIVCSIDPPGCQDIDDALHAKRLPNGNIEAGVHIADVTHFVHPDNPMDAEAASRGTTVYLVDKRVDMLPALLGTNLCSLRPYVERLAFSVIWEIDEDANLVDVRFTKSVIASKEAFTYEAAQKRKDDKSLNDPLTNGIRLLNSIAIKLRAKRFEAGALNLASPEVKIHMESAESSDPIDVEQKEMYETNSLVEEFMLLANISVAKRIHEQFPQTAVLRRHAPPPKTNFEVLQDVLAKRRGMSLDASSSGALAKSLDECVVSSCKVSLRSSDPTSRSDHPFHFYQDPELPAFNTLVRIMATRCMLSAEYFCSGSLARSEFGHYGLASPIYTHFTSPIRRYADVLVHRQLSAACSSTPLHAGLQTKAFVEKTLGVVNKRHRGAQQAARASIEFYVALAIEGRENARVGQGLGKVRAEAFVIRTFRNGLAVFVSQFGLEGLVTFKRENEYDAERYEISIPTSKDGKDKVTIGVFDKVVVEISVEKDKNTQRGKVRMELVEPVDSRGM</sequence>
<comment type="similarity">
    <text evidence="2 11">Belongs to the RNR ribonuclease family.</text>
</comment>
<evidence type="ECO:0000256" key="10">
    <source>
        <dbReference type="ARBA" id="ARBA00077930"/>
    </source>
</evidence>
<dbReference type="SUPFAM" id="SSF88723">
    <property type="entry name" value="PIN domain-like"/>
    <property type="match status" value="1"/>
</dbReference>
<dbReference type="Pfam" id="PF17849">
    <property type="entry name" value="OB_Dis3"/>
    <property type="match status" value="1"/>
</dbReference>
<evidence type="ECO:0000256" key="12">
    <source>
        <dbReference type="SAM" id="MobiDB-lite"/>
    </source>
</evidence>
<feature type="domain" description="RNB" evidence="14">
    <location>
        <begin position="527"/>
        <end position="886"/>
    </location>
</feature>
<dbReference type="STRING" id="269621.A0A238FNI4"/>
<dbReference type="EMBL" id="FMSP01000018">
    <property type="protein sequence ID" value="SCV73444.1"/>
    <property type="molecule type" value="Genomic_DNA"/>
</dbReference>
<dbReference type="Proteomes" id="UP000198372">
    <property type="component" value="Unassembled WGS sequence"/>
</dbReference>
<keyword evidence="9" id="KW-0539">Nucleus</keyword>
<keyword evidence="6" id="KW-0271">Exosome</keyword>
<dbReference type="InterPro" id="IPR001900">
    <property type="entry name" value="RNase_II/R"/>
</dbReference>
<dbReference type="Gene3D" id="3.40.50.1010">
    <property type="entry name" value="5'-nuclease"/>
    <property type="match status" value="1"/>
</dbReference>
<organism evidence="15 16">
    <name type="scientific">Microbotryum intermedium</name>
    <dbReference type="NCBI Taxonomy" id="269621"/>
    <lineage>
        <taxon>Eukaryota</taxon>
        <taxon>Fungi</taxon>
        <taxon>Dikarya</taxon>
        <taxon>Basidiomycota</taxon>
        <taxon>Pucciniomycotina</taxon>
        <taxon>Microbotryomycetes</taxon>
        <taxon>Microbotryales</taxon>
        <taxon>Microbotryaceae</taxon>
        <taxon>Microbotryum</taxon>
    </lineage>
</organism>
<keyword evidence="5" id="KW-0378">Hydrolase</keyword>
<feature type="region of interest" description="Disordered" evidence="12">
    <location>
        <begin position="1"/>
        <end position="36"/>
    </location>
</feature>
<evidence type="ECO:0000256" key="7">
    <source>
        <dbReference type="ARBA" id="ARBA00022839"/>
    </source>
</evidence>
<feature type="domain" description="PIN" evidence="13">
    <location>
        <begin position="69"/>
        <end position="212"/>
    </location>
</feature>
<accession>A0A238FNI4</accession>
<dbReference type="OrthoDB" id="372421at2759"/>
<evidence type="ECO:0000313" key="15">
    <source>
        <dbReference type="EMBL" id="SCV73444.1"/>
    </source>
</evidence>
<evidence type="ECO:0000256" key="1">
    <source>
        <dbReference type="ARBA" id="ARBA00004123"/>
    </source>
</evidence>
<dbReference type="GO" id="GO:0000175">
    <property type="term" value="F:3'-5'-RNA exonuclease activity"/>
    <property type="evidence" value="ECO:0007669"/>
    <property type="project" value="TreeGrafter"/>
</dbReference>
<dbReference type="FunFam" id="2.40.50.700:FF:000001">
    <property type="entry name" value="Exosome complex exonuclease exoribonuclease (Rrp44)"/>
    <property type="match status" value="1"/>
</dbReference>
<evidence type="ECO:0000259" key="14">
    <source>
        <dbReference type="SMART" id="SM00955"/>
    </source>
</evidence>
<gene>
    <name evidence="15" type="ORF">BQ2448_7370</name>
</gene>
<dbReference type="GO" id="GO:0000177">
    <property type="term" value="C:cytoplasmic exosome (RNase complex)"/>
    <property type="evidence" value="ECO:0007669"/>
    <property type="project" value="TreeGrafter"/>
</dbReference>
<dbReference type="InterPro" id="IPR029060">
    <property type="entry name" value="PIN-like_dom_sf"/>
</dbReference>
<evidence type="ECO:0000256" key="3">
    <source>
        <dbReference type="ARBA" id="ARBA00022552"/>
    </source>
</evidence>
<dbReference type="GO" id="GO:0000176">
    <property type="term" value="C:nuclear exosome (RNase complex)"/>
    <property type="evidence" value="ECO:0007669"/>
    <property type="project" value="UniProtKB-ARBA"/>
</dbReference>
<keyword evidence="3" id="KW-0698">rRNA processing</keyword>
<dbReference type="SUPFAM" id="SSF50249">
    <property type="entry name" value="Nucleic acid-binding proteins"/>
    <property type="match status" value="3"/>
</dbReference>
<dbReference type="AlphaFoldDB" id="A0A238FNI4"/>
<dbReference type="GO" id="GO:0004519">
    <property type="term" value="F:endonuclease activity"/>
    <property type="evidence" value="ECO:0007669"/>
    <property type="project" value="TreeGrafter"/>
</dbReference>
<feature type="compositionally biased region" description="Low complexity" evidence="12">
    <location>
        <begin position="183"/>
        <end position="199"/>
    </location>
</feature>
<reference evidence="16" key="1">
    <citation type="submission" date="2016-09" db="EMBL/GenBank/DDBJ databases">
        <authorList>
            <person name="Jeantristanb JTB J.-T."/>
            <person name="Ricardo R."/>
        </authorList>
    </citation>
    <scope>NUCLEOTIDE SEQUENCE [LARGE SCALE GENOMIC DNA]</scope>
</reference>
<feature type="region of interest" description="Disordered" evidence="12">
    <location>
        <begin position="351"/>
        <end position="379"/>
    </location>
</feature>
<dbReference type="PANTHER" id="PTHR23355:SF35">
    <property type="entry name" value="EXOSOME COMPLEX EXONUCLEASE RRP44"/>
    <property type="match status" value="1"/>
</dbReference>
<dbReference type="Gene3D" id="2.40.50.690">
    <property type="match status" value="1"/>
</dbReference>
<comment type="subcellular location">
    <subcellularLocation>
        <location evidence="1">Nucleus</location>
    </subcellularLocation>
</comment>
<dbReference type="InterPro" id="IPR002716">
    <property type="entry name" value="PIN_dom"/>
</dbReference>
<keyword evidence="7" id="KW-0269">Exonuclease</keyword>
<feature type="region of interest" description="Disordered" evidence="12">
    <location>
        <begin position="178"/>
        <end position="199"/>
    </location>
</feature>
<dbReference type="GO" id="GO:0071031">
    <property type="term" value="P:nuclear mRNA surveillance of mRNA 3'-end processing"/>
    <property type="evidence" value="ECO:0007669"/>
    <property type="project" value="TreeGrafter"/>
</dbReference>
<dbReference type="Pfam" id="PF13638">
    <property type="entry name" value="PIN_4"/>
    <property type="match status" value="1"/>
</dbReference>
<dbReference type="GO" id="GO:0003723">
    <property type="term" value="F:RNA binding"/>
    <property type="evidence" value="ECO:0007669"/>
    <property type="project" value="UniProtKB-KW"/>
</dbReference>
<dbReference type="InterPro" id="IPR022966">
    <property type="entry name" value="RNase_II/R_CS"/>
</dbReference>
<dbReference type="PROSITE" id="PS01175">
    <property type="entry name" value="RIBONUCLEASE_II"/>
    <property type="match status" value="1"/>
</dbReference>
<dbReference type="SMART" id="SM00955">
    <property type="entry name" value="RNB"/>
    <property type="match status" value="1"/>
</dbReference>
<keyword evidence="4" id="KW-0540">Nuclease</keyword>
<evidence type="ECO:0000256" key="11">
    <source>
        <dbReference type="RuleBase" id="RU003901"/>
    </source>
</evidence>
<dbReference type="InterPro" id="IPR033770">
    <property type="entry name" value="RRP44_S1"/>
</dbReference>
<dbReference type="GO" id="GO:0016075">
    <property type="term" value="P:rRNA catabolic process"/>
    <property type="evidence" value="ECO:0007669"/>
    <property type="project" value="TreeGrafter"/>
</dbReference>
<feature type="compositionally biased region" description="Acidic residues" evidence="12">
    <location>
        <begin position="356"/>
        <end position="365"/>
    </location>
</feature>
<keyword evidence="8" id="KW-0694">RNA-binding</keyword>
<evidence type="ECO:0000256" key="4">
    <source>
        <dbReference type="ARBA" id="ARBA00022722"/>
    </source>
</evidence>
<dbReference type="Pfam" id="PF17216">
    <property type="entry name" value="Rrp44_CSD1"/>
    <property type="match status" value="1"/>
</dbReference>
<dbReference type="Pfam" id="PF17215">
    <property type="entry name" value="Rrp44_S1"/>
    <property type="match status" value="1"/>
</dbReference>
<evidence type="ECO:0000256" key="9">
    <source>
        <dbReference type="ARBA" id="ARBA00023242"/>
    </source>
</evidence>
<dbReference type="GO" id="GO:0006364">
    <property type="term" value="P:rRNA processing"/>
    <property type="evidence" value="ECO:0007669"/>
    <property type="project" value="UniProtKB-KW"/>
</dbReference>
<dbReference type="SMART" id="SM00670">
    <property type="entry name" value="PINc"/>
    <property type="match status" value="1"/>
</dbReference>
<evidence type="ECO:0000256" key="5">
    <source>
        <dbReference type="ARBA" id="ARBA00022801"/>
    </source>
</evidence>
<evidence type="ECO:0000256" key="2">
    <source>
        <dbReference type="ARBA" id="ARBA00005785"/>
    </source>
</evidence>
<dbReference type="Pfam" id="PF00773">
    <property type="entry name" value="RNB"/>
    <property type="match status" value="1"/>
</dbReference>
<dbReference type="InterPro" id="IPR041505">
    <property type="entry name" value="Dis3_CSD2"/>
</dbReference>
<dbReference type="Gene3D" id="2.40.50.140">
    <property type="entry name" value="Nucleic acid-binding proteins"/>
    <property type="match status" value="1"/>
</dbReference>
<dbReference type="PANTHER" id="PTHR23355">
    <property type="entry name" value="RIBONUCLEASE"/>
    <property type="match status" value="1"/>
</dbReference>
<evidence type="ECO:0000313" key="16">
    <source>
        <dbReference type="Proteomes" id="UP000198372"/>
    </source>
</evidence>
<feature type="compositionally biased region" description="Low complexity" evidence="12">
    <location>
        <begin position="18"/>
        <end position="35"/>
    </location>
</feature>
<evidence type="ECO:0000256" key="8">
    <source>
        <dbReference type="ARBA" id="ARBA00022884"/>
    </source>
</evidence>
<evidence type="ECO:0000256" key="6">
    <source>
        <dbReference type="ARBA" id="ARBA00022835"/>
    </source>
</evidence>
<dbReference type="InterPro" id="IPR033771">
    <property type="entry name" value="Rrp44_CSD1"/>
</dbReference>